<feature type="chain" id="PRO_5011435976" evidence="1">
    <location>
        <begin position="23"/>
        <end position="113"/>
    </location>
</feature>
<organism evidence="2 3">
    <name type="scientific">Falsiroseomonas stagni DSM 19981</name>
    <dbReference type="NCBI Taxonomy" id="1123062"/>
    <lineage>
        <taxon>Bacteria</taxon>
        <taxon>Pseudomonadati</taxon>
        <taxon>Pseudomonadota</taxon>
        <taxon>Alphaproteobacteria</taxon>
        <taxon>Acetobacterales</taxon>
        <taxon>Roseomonadaceae</taxon>
        <taxon>Falsiroseomonas</taxon>
    </lineage>
</organism>
<evidence type="ECO:0000256" key="1">
    <source>
        <dbReference type="SAM" id="SignalP"/>
    </source>
</evidence>
<dbReference type="Proteomes" id="UP000199473">
    <property type="component" value="Unassembled WGS sequence"/>
</dbReference>
<proteinExistence type="predicted"/>
<feature type="signal peptide" evidence="1">
    <location>
        <begin position="1"/>
        <end position="22"/>
    </location>
</feature>
<dbReference type="OrthoDB" id="4736977at2"/>
<gene>
    <name evidence="2" type="ORF">SAMN02745775_10446</name>
</gene>
<accession>A0A1I4AR34</accession>
<dbReference type="RefSeq" id="WP_092959968.1">
    <property type="nucleotide sequence ID" value="NZ_FOSQ01000004.1"/>
</dbReference>
<keyword evidence="3" id="KW-1185">Reference proteome</keyword>
<evidence type="ECO:0000313" key="2">
    <source>
        <dbReference type="EMBL" id="SFK58361.1"/>
    </source>
</evidence>
<dbReference type="EMBL" id="FOSQ01000004">
    <property type="protein sequence ID" value="SFK58361.1"/>
    <property type="molecule type" value="Genomic_DNA"/>
</dbReference>
<sequence>MLRRVLLALPLLAATALAPAQAQNCDTRFNFHNRSSRTVMEIYFDSSSNPNWTRDELGADVLPAGRSRAFRAAYSGLYDFKAVLETGQSVELRRVDICRITDVTLTDRGLSAQ</sequence>
<dbReference type="AlphaFoldDB" id="A0A1I4AR34"/>
<protein>
    <submittedName>
        <fullName evidence="2">Uncharacterized protein</fullName>
    </submittedName>
</protein>
<reference evidence="2 3" key="1">
    <citation type="submission" date="2016-10" db="EMBL/GenBank/DDBJ databases">
        <authorList>
            <person name="de Groot N.N."/>
        </authorList>
    </citation>
    <scope>NUCLEOTIDE SEQUENCE [LARGE SCALE GENOMIC DNA]</scope>
    <source>
        <strain evidence="2 3">DSM 19981</strain>
    </source>
</reference>
<evidence type="ECO:0000313" key="3">
    <source>
        <dbReference type="Proteomes" id="UP000199473"/>
    </source>
</evidence>
<dbReference type="STRING" id="1123062.SAMN02745775_10446"/>
<keyword evidence="1" id="KW-0732">Signal</keyword>
<name>A0A1I4AR34_9PROT</name>